<dbReference type="Pfam" id="PF03101">
    <property type="entry name" value="FAR1"/>
    <property type="match status" value="1"/>
</dbReference>
<dbReference type="PANTHER" id="PTHR47718:SF12">
    <property type="entry name" value="PROTEIN FAR1-RELATED SEQUENCE"/>
    <property type="match status" value="1"/>
</dbReference>
<gene>
    <name evidence="2" type="ORF">Tco_0838493</name>
</gene>
<keyword evidence="2" id="KW-0548">Nucleotidyltransferase</keyword>
<proteinExistence type="predicted"/>
<keyword evidence="2" id="KW-0239">DNA-directed DNA polymerase</keyword>
<organism evidence="2 3">
    <name type="scientific">Tanacetum coccineum</name>
    <dbReference type="NCBI Taxonomy" id="301880"/>
    <lineage>
        <taxon>Eukaryota</taxon>
        <taxon>Viridiplantae</taxon>
        <taxon>Streptophyta</taxon>
        <taxon>Embryophyta</taxon>
        <taxon>Tracheophyta</taxon>
        <taxon>Spermatophyta</taxon>
        <taxon>Magnoliopsida</taxon>
        <taxon>eudicotyledons</taxon>
        <taxon>Gunneridae</taxon>
        <taxon>Pentapetalae</taxon>
        <taxon>asterids</taxon>
        <taxon>campanulids</taxon>
        <taxon>Asterales</taxon>
        <taxon>Asteraceae</taxon>
        <taxon>Asteroideae</taxon>
        <taxon>Anthemideae</taxon>
        <taxon>Anthemidinae</taxon>
        <taxon>Tanacetum</taxon>
    </lineage>
</organism>
<evidence type="ECO:0000259" key="1">
    <source>
        <dbReference type="Pfam" id="PF03101"/>
    </source>
</evidence>
<name>A0ABQ5ANZ5_9ASTR</name>
<evidence type="ECO:0000313" key="3">
    <source>
        <dbReference type="Proteomes" id="UP001151760"/>
    </source>
</evidence>
<keyword evidence="2" id="KW-0808">Transferase</keyword>
<dbReference type="PANTHER" id="PTHR47718">
    <property type="entry name" value="OS01G0519700 PROTEIN"/>
    <property type="match status" value="1"/>
</dbReference>
<feature type="domain" description="FAR1" evidence="1">
    <location>
        <begin position="110"/>
        <end position="202"/>
    </location>
</feature>
<keyword evidence="3" id="KW-1185">Reference proteome</keyword>
<accession>A0ABQ5ANZ5</accession>
<evidence type="ECO:0000313" key="2">
    <source>
        <dbReference type="EMBL" id="GJT04031.1"/>
    </source>
</evidence>
<sequence>MACFDFNQPSVSVVEDGDITVSNSDCLAVVVVDISVDVAVSGSNNTKCDSNAIEDDNASSSNSLKTPKSFNHHELIDTHGRSVFWVPRISASVLPELGTVFGNIKECISLYKNYASTAGFAVRLSSQKRLKGGYVKRKYLVCNREGCPKKICLNTLAPKKDDKQVRTSNYRVCGCKARVVLVPGTTKYTLTTFDVEHNHELDRIEYKHLSKAGRKLSYAEQLFIIKAANANIGVVRAPNLYTRLKGSSSLVHGTETDFKNFTRGVNYFIGDSDAQIVGSRLSLHNI</sequence>
<dbReference type="GO" id="GO:0003887">
    <property type="term" value="F:DNA-directed DNA polymerase activity"/>
    <property type="evidence" value="ECO:0007669"/>
    <property type="project" value="UniProtKB-KW"/>
</dbReference>
<protein>
    <submittedName>
        <fullName evidence="2">DNA-directed DNA polymerase</fullName>
    </submittedName>
</protein>
<reference evidence="2" key="1">
    <citation type="journal article" date="2022" name="Int. J. Mol. Sci.">
        <title>Draft Genome of Tanacetum Coccineum: Genomic Comparison of Closely Related Tanacetum-Family Plants.</title>
        <authorList>
            <person name="Yamashiro T."/>
            <person name="Shiraishi A."/>
            <person name="Nakayama K."/>
            <person name="Satake H."/>
        </authorList>
    </citation>
    <scope>NUCLEOTIDE SEQUENCE</scope>
</reference>
<dbReference type="Proteomes" id="UP001151760">
    <property type="component" value="Unassembled WGS sequence"/>
</dbReference>
<comment type="caution">
    <text evidence="2">The sequence shown here is derived from an EMBL/GenBank/DDBJ whole genome shotgun (WGS) entry which is preliminary data.</text>
</comment>
<dbReference type="EMBL" id="BQNB010012476">
    <property type="protein sequence ID" value="GJT04031.1"/>
    <property type="molecule type" value="Genomic_DNA"/>
</dbReference>
<dbReference type="InterPro" id="IPR004330">
    <property type="entry name" value="FAR1_DNA_bnd_dom"/>
</dbReference>
<reference evidence="2" key="2">
    <citation type="submission" date="2022-01" db="EMBL/GenBank/DDBJ databases">
        <authorList>
            <person name="Yamashiro T."/>
            <person name="Shiraishi A."/>
            <person name="Satake H."/>
            <person name="Nakayama K."/>
        </authorList>
    </citation>
    <scope>NUCLEOTIDE SEQUENCE</scope>
</reference>